<evidence type="ECO:0000313" key="3">
    <source>
        <dbReference type="EMBL" id="KAF8437170.1"/>
    </source>
</evidence>
<comment type="caution">
    <text evidence="3">The sequence shown here is derived from an EMBL/GenBank/DDBJ whole genome shotgun (WGS) entry which is preliminary data.</text>
</comment>
<feature type="domain" description="Ubiquitin-like" evidence="2">
    <location>
        <begin position="111"/>
        <end position="186"/>
    </location>
</feature>
<dbReference type="InterPro" id="IPR029071">
    <property type="entry name" value="Ubiquitin-like_domsf"/>
</dbReference>
<feature type="compositionally biased region" description="Polar residues" evidence="1">
    <location>
        <begin position="98"/>
        <end position="108"/>
    </location>
</feature>
<gene>
    <name evidence="3" type="ORF">L210DRAFT_3647476</name>
</gene>
<proteinExistence type="predicted"/>
<dbReference type="Pfam" id="PF00240">
    <property type="entry name" value="ubiquitin"/>
    <property type="match status" value="3"/>
</dbReference>
<dbReference type="SUPFAM" id="SSF54236">
    <property type="entry name" value="Ubiquitin-like"/>
    <property type="match status" value="3"/>
</dbReference>
<feature type="region of interest" description="Disordered" evidence="1">
    <location>
        <begin position="82"/>
        <end position="108"/>
    </location>
</feature>
<keyword evidence="4" id="KW-1185">Reference proteome</keyword>
<reference evidence="3" key="2">
    <citation type="journal article" date="2020" name="Nat. Commun.">
        <title>Large-scale genome sequencing of mycorrhizal fungi provides insights into the early evolution of symbiotic traits.</title>
        <authorList>
            <person name="Miyauchi S."/>
            <person name="Kiss E."/>
            <person name="Kuo A."/>
            <person name="Drula E."/>
            <person name="Kohler A."/>
            <person name="Sanchez-Garcia M."/>
            <person name="Morin E."/>
            <person name="Andreopoulos B."/>
            <person name="Barry K.W."/>
            <person name="Bonito G."/>
            <person name="Buee M."/>
            <person name="Carver A."/>
            <person name="Chen C."/>
            <person name="Cichocki N."/>
            <person name="Clum A."/>
            <person name="Culley D."/>
            <person name="Crous P.W."/>
            <person name="Fauchery L."/>
            <person name="Girlanda M."/>
            <person name="Hayes R.D."/>
            <person name="Keri Z."/>
            <person name="LaButti K."/>
            <person name="Lipzen A."/>
            <person name="Lombard V."/>
            <person name="Magnuson J."/>
            <person name="Maillard F."/>
            <person name="Murat C."/>
            <person name="Nolan M."/>
            <person name="Ohm R.A."/>
            <person name="Pangilinan J."/>
            <person name="Pereira M.F."/>
            <person name="Perotto S."/>
            <person name="Peter M."/>
            <person name="Pfister S."/>
            <person name="Riley R."/>
            <person name="Sitrit Y."/>
            <person name="Stielow J.B."/>
            <person name="Szollosi G."/>
            <person name="Zifcakova L."/>
            <person name="Stursova M."/>
            <person name="Spatafora J.W."/>
            <person name="Tedersoo L."/>
            <person name="Vaario L.M."/>
            <person name="Yamada A."/>
            <person name="Yan M."/>
            <person name="Wang P."/>
            <person name="Xu J."/>
            <person name="Bruns T."/>
            <person name="Baldrian P."/>
            <person name="Vilgalys R."/>
            <person name="Dunand C."/>
            <person name="Henrissat B."/>
            <person name="Grigoriev I.V."/>
            <person name="Hibbett D."/>
            <person name="Nagy L.G."/>
            <person name="Martin F.M."/>
        </authorList>
    </citation>
    <scope>NUCLEOTIDE SEQUENCE</scope>
    <source>
        <strain evidence="3">BED1</strain>
    </source>
</reference>
<evidence type="ECO:0000313" key="4">
    <source>
        <dbReference type="Proteomes" id="UP001194468"/>
    </source>
</evidence>
<evidence type="ECO:0000256" key="1">
    <source>
        <dbReference type="SAM" id="MobiDB-lite"/>
    </source>
</evidence>
<dbReference type="PANTHER" id="PTHR10666">
    <property type="entry name" value="UBIQUITIN"/>
    <property type="match status" value="1"/>
</dbReference>
<feature type="domain" description="Ubiquitin-like" evidence="2">
    <location>
        <begin position="1"/>
        <end position="81"/>
    </location>
</feature>
<dbReference type="SMART" id="SM00213">
    <property type="entry name" value="UBQ"/>
    <property type="match status" value="3"/>
</dbReference>
<protein>
    <submittedName>
        <fullName evidence="3">Ubiquitin-related domain-containing protein</fullName>
    </submittedName>
</protein>
<sequence length="281" mass="31274">MQILVKTPFTTTFCLESSPSETTNSLKSRCQSLTDITDSQLNLDDLRWTFANRDLPDNVTLADMNITDGKVLSVDFRLRGGSGSTLPQEHSQPDSEAGPSTRQEITNPDQITFFVKTSGDQKLEITISPESKVSALKEKIENIVGARAVHQRLFFAGQYLRDEHTLSDYALQHGYTIILSILPMGNLRQAIAAVNPPAQGDNKEVQIFVRTLNGRTITLTVSPSDTVDSLMAKVEERTQIPVDQQRLIYGGKQLEPGRLLSDYRVDRDSTLHLVLRLRGGF</sequence>
<dbReference type="Proteomes" id="UP001194468">
    <property type="component" value="Unassembled WGS sequence"/>
</dbReference>
<reference evidence="3" key="1">
    <citation type="submission" date="2019-10" db="EMBL/GenBank/DDBJ databases">
        <authorList>
            <consortium name="DOE Joint Genome Institute"/>
            <person name="Kuo A."/>
            <person name="Miyauchi S."/>
            <person name="Kiss E."/>
            <person name="Drula E."/>
            <person name="Kohler A."/>
            <person name="Sanchez-Garcia M."/>
            <person name="Andreopoulos B."/>
            <person name="Barry K.W."/>
            <person name="Bonito G."/>
            <person name="Buee M."/>
            <person name="Carver A."/>
            <person name="Chen C."/>
            <person name="Cichocki N."/>
            <person name="Clum A."/>
            <person name="Culley D."/>
            <person name="Crous P.W."/>
            <person name="Fauchery L."/>
            <person name="Girlanda M."/>
            <person name="Hayes R."/>
            <person name="Keri Z."/>
            <person name="LaButti K."/>
            <person name="Lipzen A."/>
            <person name="Lombard V."/>
            <person name="Magnuson J."/>
            <person name="Maillard F."/>
            <person name="Morin E."/>
            <person name="Murat C."/>
            <person name="Nolan M."/>
            <person name="Ohm R."/>
            <person name="Pangilinan J."/>
            <person name="Pereira M."/>
            <person name="Perotto S."/>
            <person name="Peter M."/>
            <person name="Riley R."/>
            <person name="Sitrit Y."/>
            <person name="Stielow B."/>
            <person name="Szollosi G."/>
            <person name="Zifcakova L."/>
            <person name="Stursova M."/>
            <person name="Spatafora J.W."/>
            <person name="Tedersoo L."/>
            <person name="Vaario L.-M."/>
            <person name="Yamada A."/>
            <person name="Yan M."/>
            <person name="Wang P."/>
            <person name="Xu J."/>
            <person name="Bruns T."/>
            <person name="Baldrian P."/>
            <person name="Vilgalys R."/>
            <person name="Henrissat B."/>
            <person name="Grigoriev I.V."/>
            <person name="Hibbett D."/>
            <person name="Nagy L.G."/>
            <person name="Martin F.M."/>
        </authorList>
    </citation>
    <scope>NUCLEOTIDE SEQUENCE</scope>
    <source>
        <strain evidence="3">BED1</strain>
    </source>
</reference>
<dbReference type="PRINTS" id="PR00348">
    <property type="entry name" value="UBIQUITIN"/>
</dbReference>
<dbReference type="AlphaFoldDB" id="A0AAD4BQG6"/>
<feature type="domain" description="Ubiquitin-like" evidence="2">
    <location>
        <begin position="205"/>
        <end position="280"/>
    </location>
</feature>
<dbReference type="FunFam" id="3.10.20.90:FF:000160">
    <property type="entry name" value="Polyubiquitin-C"/>
    <property type="match status" value="1"/>
</dbReference>
<evidence type="ECO:0000259" key="2">
    <source>
        <dbReference type="PROSITE" id="PS50053"/>
    </source>
</evidence>
<name>A0AAD4BQG6_BOLED</name>
<dbReference type="PROSITE" id="PS50053">
    <property type="entry name" value="UBIQUITIN_2"/>
    <property type="match status" value="3"/>
</dbReference>
<dbReference type="InterPro" id="IPR050158">
    <property type="entry name" value="Ubiquitin_ubiquitin-like"/>
</dbReference>
<dbReference type="EMBL" id="WHUW01000019">
    <property type="protein sequence ID" value="KAF8437170.1"/>
    <property type="molecule type" value="Genomic_DNA"/>
</dbReference>
<dbReference type="Gene3D" id="3.10.20.90">
    <property type="entry name" value="Phosphatidylinositol 3-kinase Catalytic Subunit, Chain A, domain 1"/>
    <property type="match status" value="3"/>
</dbReference>
<dbReference type="InterPro" id="IPR019956">
    <property type="entry name" value="Ubiquitin_dom"/>
</dbReference>
<accession>A0AAD4BQG6</accession>
<dbReference type="InterPro" id="IPR000626">
    <property type="entry name" value="Ubiquitin-like_dom"/>
</dbReference>
<dbReference type="FunFam" id="3.10.20.90:FF:000205">
    <property type="entry name" value="2'-5'-oligoadenylate synthase-like protein 2"/>
    <property type="match status" value="1"/>
</dbReference>
<organism evidence="3 4">
    <name type="scientific">Boletus edulis BED1</name>
    <dbReference type="NCBI Taxonomy" id="1328754"/>
    <lineage>
        <taxon>Eukaryota</taxon>
        <taxon>Fungi</taxon>
        <taxon>Dikarya</taxon>
        <taxon>Basidiomycota</taxon>
        <taxon>Agaricomycotina</taxon>
        <taxon>Agaricomycetes</taxon>
        <taxon>Agaricomycetidae</taxon>
        <taxon>Boletales</taxon>
        <taxon>Boletineae</taxon>
        <taxon>Boletaceae</taxon>
        <taxon>Boletoideae</taxon>
        <taxon>Boletus</taxon>
    </lineage>
</organism>